<reference evidence="11 12" key="1">
    <citation type="submission" date="2018-02" db="EMBL/GenBank/DDBJ databases">
        <title>Solimicrobium silvestre gen. nov., sp. nov., isolated from alpine forest soil.</title>
        <authorList>
            <person name="Margesin R."/>
            <person name="Albuquerque L."/>
            <person name="Zhang D.-C."/>
            <person name="Froufe H.J.C."/>
            <person name="Severino R."/>
            <person name="Roxo I."/>
            <person name="Egas C."/>
            <person name="Da Costa M.S."/>
        </authorList>
    </citation>
    <scope>NUCLEOTIDE SEQUENCE [LARGE SCALE GENOMIC DNA]</scope>
    <source>
        <strain evidence="11 12">S20-91</strain>
    </source>
</reference>
<comment type="subcellular location">
    <subcellularLocation>
        <location evidence="1 7">Periplasm</location>
    </subcellularLocation>
</comment>
<evidence type="ECO:0000256" key="5">
    <source>
        <dbReference type="ARBA" id="ARBA00023157"/>
    </source>
</evidence>
<comment type="similarity">
    <text evidence="2">Belongs to the thioredoxin family. DsbA subfamily.</text>
</comment>
<evidence type="ECO:0000313" key="12">
    <source>
        <dbReference type="Proteomes" id="UP000237839"/>
    </source>
</evidence>
<keyword evidence="12" id="KW-1185">Reference proteome</keyword>
<dbReference type="InterPro" id="IPR013766">
    <property type="entry name" value="Thioredoxin_domain"/>
</dbReference>
<feature type="domain" description="Thioredoxin" evidence="10">
    <location>
        <begin position="11"/>
        <end position="167"/>
    </location>
</feature>
<dbReference type="InterPro" id="IPR050824">
    <property type="entry name" value="Thiol_disulfide_DsbA"/>
</dbReference>
<evidence type="ECO:0000256" key="2">
    <source>
        <dbReference type="ARBA" id="ARBA00005791"/>
    </source>
</evidence>
<evidence type="ECO:0000256" key="4">
    <source>
        <dbReference type="ARBA" id="ARBA00022764"/>
    </source>
</evidence>
<dbReference type="GO" id="GO:0042597">
    <property type="term" value="C:periplasmic space"/>
    <property type="evidence" value="ECO:0007669"/>
    <property type="project" value="UniProtKB-SubCell"/>
</dbReference>
<dbReference type="GO" id="GO:0016491">
    <property type="term" value="F:oxidoreductase activity"/>
    <property type="evidence" value="ECO:0007669"/>
    <property type="project" value="InterPro"/>
</dbReference>
<keyword evidence="5 7" id="KW-1015">Disulfide bond</keyword>
<dbReference type="Pfam" id="PF01323">
    <property type="entry name" value="DSBA"/>
    <property type="match status" value="1"/>
</dbReference>
<accession>A0A2S9GSD6</accession>
<feature type="signal peptide" evidence="9">
    <location>
        <begin position="1"/>
        <end position="22"/>
    </location>
</feature>
<evidence type="ECO:0000256" key="3">
    <source>
        <dbReference type="ARBA" id="ARBA00022729"/>
    </source>
</evidence>
<dbReference type="PANTHER" id="PTHR35891:SF3">
    <property type="entry name" value="THIOL:DISULFIDE INTERCHANGE PROTEIN DSBL"/>
    <property type="match status" value="1"/>
</dbReference>
<dbReference type="InterPro" id="IPR023205">
    <property type="entry name" value="DsbA/DsbL"/>
</dbReference>
<evidence type="ECO:0000256" key="6">
    <source>
        <dbReference type="ARBA" id="ARBA00023284"/>
    </source>
</evidence>
<sequence length="225" mass="25549">MHLIKKTVAAILFGCISVSVLASPTNPESGKEYIVLTQPQQTDAVGKVEVTEFFYYSCPHCNTLDPYITEWVKKQGNAISFKRVHVDFGQGQQPLQRMYYTLEALGKLDELHARIFQAIHKERQFLRTDQDMLNFVVKNGVDKMKYLETSKSFTIESKIRRAAAMQASYKIEFVPAVFVDGRYMTAPSQLQQAMPGTTEVEGSQNMLPVLDALVLKVQKERGFKK</sequence>
<dbReference type="PROSITE" id="PS51352">
    <property type="entry name" value="THIOREDOXIN_2"/>
    <property type="match status" value="1"/>
</dbReference>
<protein>
    <recommendedName>
        <fullName evidence="7">Thiol:disulfide interchange protein</fullName>
    </recommendedName>
</protein>
<dbReference type="InterPro" id="IPR036249">
    <property type="entry name" value="Thioredoxin-like_sf"/>
</dbReference>
<dbReference type="AlphaFoldDB" id="A0A2S9GSD6"/>
<dbReference type="Proteomes" id="UP000237839">
    <property type="component" value="Unassembled WGS sequence"/>
</dbReference>
<evidence type="ECO:0000256" key="9">
    <source>
        <dbReference type="SAM" id="SignalP"/>
    </source>
</evidence>
<gene>
    <name evidence="11" type="ORF">S2091_4663</name>
</gene>
<dbReference type="InterPro" id="IPR001853">
    <property type="entry name" value="DSBA-like_thioredoxin_dom"/>
</dbReference>
<evidence type="ECO:0000259" key="10">
    <source>
        <dbReference type="PROSITE" id="PS51352"/>
    </source>
</evidence>
<dbReference type="PANTHER" id="PTHR35891">
    <property type="entry name" value="THIOL:DISULFIDE INTERCHANGE PROTEIN DSBA"/>
    <property type="match status" value="1"/>
</dbReference>
<evidence type="ECO:0000256" key="8">
    <source>
        <dbReference type="PIRSR" id="PIRSR001488-1"/>
    </source>
</evidence>
<evidence type="ECO:0000313" key="11">
    <source>
        <dbReference type="EMBL" id="PRC90627.1"/>
    </source>
</evidence>
<dbReference type="Gene3D" id="3.40.30.10">
    <property type="entry name" value="Glutaredoxin"/>
    <property type="match status" value="2"/>
</dbReference>
<dbReference type="PIRSF" id="PIRSF001488">
    <property type="entry name" value="Tdi_protein"/>
    <property type="match status" value="1"/>
</dbReference>
<dbReference type="SUPFAM" id="SSF52833">
    <property type="entry name" value="Thioredoxin-like"/>
    <property type="match status" value="1"/>
</dbReference>
<feature type="chain" id="PRO_5015785956" description="Thiol:disulfide interchange protein" evidence="9">
    <location>
        <begin position="23"/>
        <end position="225"/>
    </location>
</feature>
<comment type="caution">
    <text evidence="11">The sequence shown here is derived from an EMBL/GenBank/DDBJ whole genome shotgun (WGS) entry which is preliminary data.</text>
</comment>
<name>A0A2S9GSD6_9BURK</name>
<feature type="disulfide bond" description="Redox-active" evidence="8">
    <location>
        <begin position="58"/>
        <end position="61"/>
    </location>
</feature>
<evidence type="ECO:0000256" key="1">
    <source>
        <dbReference type="ARBA" id="ARBA00004418"/>
    </source>
</evidence>
<evidence type="ECO:0000256" key="7">
    <source>
        <dbReference type="PIRNR" id="PIRNR001488"/>
    </source>
</evidence>
<keyword evidence="3 9" id="KW-0732">Signal</keyword>
<dbReference type="RefSeq" id="WP_105534392.1">
    <property type="nucleotide sequence ID" value="NZ_PUGF01000042.1"/>
</dbReference>
<proteinExistence type="inferred from homology"/>
<organism evidence="11 12">
    <name type="scientific">Solimicrobium silvestre</name>
    <dbReference type="NCBI Taxonomy" id="2099400"/>
    <lineage>
        <taxon>Bacteria</taxon>
        <taxon>Pseudomonadati</taxon>
        <taxon>Pseudomonadota</taxon>
        <taxon>Betaproteobacteria</taxon>
        <taxon>Burkholderiales</taxon>
        <taxon>Oxalobacteraceae</taxon>
        <taxon>Solimicrobium</taxon>
    </lineage>
</organism>
<keyword evidence="6" id="KW-0676">Redox-active center</keyword>
<keyword evidence="4 7" id="KW-0574">Periplasm</keyword>
<dbReference type="CDD" id="cd03019">
    <property type="entry name" value="DsbA_DsbA"/>
    <property type="match status" value="1"/>
</dbReference>
<dbReference type="EMBL" id="PUGF01000042">
    <property type="protein sequence ID" value="PRC90627.1"/>
    <property type="molecule type" value="Genomic_DNA"/>
</dbReference>
<dbReference type="OrthoDB" id="9784896at2"/>